<dbReference type="Proteomes" id="UP001195624">
    <property type="component" value="Unassembled WGS sequence"/>
</dbReference>
<dbReference type="RefSeq" id="WP_209499532.1">
    <property type="nucleotide sequence ID" value="NZ_JAGGMQ010000001.1"/>
</dbReference>
<protein>
    <submittedName>
        <fullName evidence="1">Uncharacterized protein</fullName>
    </submittedName>
</protein>
<organism evidence="1 2">
    <name type="scientific">Winslowiella toletana</name>
    <dbReference type="NCBI Taxonomy" id="92490"/>
    <lineage>
        <taxon>Bacteria</taxon>
        <taxon>Pseudomonadati</taxon>
        <taxon>Pseudomonadota</taxon>
        <taxon>Gammaproteobacteria</taxon>
        <taxon>Enterobacterales</taxon>
        <taxon>Erwiniaceae</taxon>
        <taxon>Winslowiella</taxon>
    </lineage>
</organism>
<evidence type="ECO:0000313" key="1">
    <source>
        <dbReference type="EMBL" id="MBP2170796.1"/>
    </source>
</evidence>
<gene>
    <name evidence="1" type="ORF">J2125_003988</name>
</gene>
<dbReference type="EMBL" id="JAGGMQ010000001">
    <property type="protein sequence ID" value="MBP2170796.1"/>
    <property type="molecule type" value="Genomic_DNA"/>
</dbReference>
<evidence type="ECO:0000313" key="2">
    <source>
        <dbReference type="Proteomes" id="UP001195624"/>
    </source>
</evidence>
<keyword evidence="2" id="KW-1185">Reference proteome</keyword>
<sequence>MEEGILIKRSKTSVAQIKSWSPRLEAAVKLASDLPLSKGMSTIYVMHQQSGSKYTRDGFNRRWMKAKQDAGTIPGYRL</sequence>
<comment type="caution">
    <text evidence="1">The sequence shown here is derived from an EMBL/GenBank/DDBJ whole genome shotgun (WGS) entry which is preliminary data.</text>
</comment>
<name>A0ABS4PDT3_9GAMM</name>
<accession>A0ABS4PDT3</accession>
<proteinExistence type="predicted"/>
<reference evidence="2" key="1">
    <citation type="submission" date="2023-07" db="EMBL/GenBank/DDBJ databases">
        <title>Genome mining of underrepresented organisms for secondary metabolites.</title>
        <authorList>
            <person name="D'Agostino P.M."/>
        </authorList>
    </citation>
    <scope>NUCLEOTIDE SEQUENCE [LARGE SCALE GENOMIC DNA]</scope>
    <source>
        <strain evidence="2">WS4403</strain>
    </source>
</reference>